<dbReference type="RefSeq" id="WP_145073321.1">
    <property type="nucleotide sequence ID" value="NZ_CP036425.1"/>
</dbReference>
<evidence type="ECO:0008006" key="3">
    <source>
        <dbReference type="Google" id="ProtNLM"/>
    </source>
</evidence>
<dbReference type="KEGG" id="pcor:KS4_02090"/>
<evidence type="ECO:0000313" key="2">
    <source>
        <dbReference type="Proteomes" id="UP000317369"/>
    </source>
</evidence>
<dbReference type="EMBL" id="CP036425">
    <property type="protein sequence ID" value="QDU32180.1"/>
    <property type="molecule type" value="Genomic_DNA"/>
</dbReference>
<name>A0A517YPN5_9BACT</name>
<accession>A0A517YPN5</accession>
<dbReference type="Proteomes" id="UP000317369">
    <property type="component" value="Chromosome"/>
</dbReference>
<evidence type="ECO:0000313" key="1">
    <source>
        <dbReference type="EMBL" id="QDU32180.1"/>
    </source>
</evidence>
<protein>
    <recommendedName>
        <fullName evidence="3">GH16 domain-containing protein</fullName>
    </recommendedName>
</protein>
<organism evidence="1 2">
    <name type="scientific">Poriferisphaera corsica</name>
    <dbReference type="NCBI Taxonomy" id="2528020"/>
    <lineage>
        <taxon>Bacteria</taxon>
        <taxon>Pseudomonadati</taxon>
        <taxon>Planctomycetota</taxon>
        <taxon>Phycisphaerae</taxon>
        <taxon>Phycisphaerales</taxon>
        <taxon>Phycisphaeraceae</taxon>
        <taxon>Poriferisphaera</taxon>
    </lineage>
</organism>
<keyword evidence="2" id="KW-1185">Reference proteome</keyword>
<proteinExistence type="predicted"/>
<gene>
    <name evidence="1" type="ORF">KS4_02090</name>
</gene>
<dbReference type="AlphaFoldDB" id="A0A517YPN5"/>
<sequence length="286" mass="33955">MRLLGHVLLCFILLLLTLSMGYTADREIMMGMVSFNEEEVVDDSLQWTDYSDRMISFSGYSWRVKGRHDNERYEPGGNYYSNDSRDVYVDDKGFLHLSVVYRDGKWWSSEIVAEEVLGYGQYIFQLDSRVDKLDKNLVMDLHLYEYQASNEHKDRQNVHNAFYLQFSRWQDDINKPARYVCPPKRLENRHCFDFNLSNDAASTHSFRWASNRIECKSWYGLRKHPTESDMITYWSYSGSEVPRGKPRVHMAFWLNGDKPHDNESHEIVIRSFRFEPLRRDSKPMGH</sequence>
<dbReference type="OrthoDB" id="370098at2"/>
<reference evidence="1 2" key="1">
    <citation type="submission" date="2019-02" db="EMBL/GenBank/DDBJ databases">
        <title>Deep-cultivation of Planctomycetes and their phenomic and genomic characterization uncovers novel biology.</title>
        <authorList>
            <person name="Wiegand S."/>
            <person name="Jogler M."/>
            <person name="Boedeker C."/>
            <person name="Pinto D."/>
            <person name="Vollmers J."/>
            <person name="Rivas-Marin E."/>
            <person name="Kohn T."/>
            <person name="Peeters S.H."/>
            <person name="Heuer A."/>
            <person name="Rast P."/>
            <person name="Oberbeckmann S."/>
            <person name="Bunk B."/>
            <person name="Jeske O."/>
            <person name="Meyerdierks A."/>
            <person name="Storesund J.E."/>
            <person name="Kallscheuer N."/>
            <person name="Luecker S."/>
            <person name="Lage O.M."/>
            <person name="Pohl T."/>
            <person name="Merkel B.J."/>
            <person name="Hornburger P."/>
            <person name="Mueller R.-W."/>
            <person name="Bruemmer F."/>
            <person name="Labrenz M."/>
            <person name="Spormann A.M."/>
            <person name="Op den Camp H."/>
            <person name="Overmann J."/>
            <person name="Amann R."/>
            <person name="Jetten M.S.M."/>
            <person name="Mascher T."/>
            <person name="Medema M.H."/>
            <person name="Devos D.P."/>
            <person name="Kaster A.-K."/>
            <person name="Ovreas L."/>
            <person name="Rohde M."/>
            <person name="Galperin M.Y."/>
            <person name="Jogler C."/>
        </authorList>
    </citation>
    <scope>NUCLEOTIDE SEQUENCE [LARGE SCALE GENOMIC DNA]</scope>
    <source>
        <strain evidence="1 2">KS4</strain>
    </source>
</reference>